<dbReference type="RefSeq" id="WP_352012159.1">
    <property type="nucleotide sequence ID" value="NZ_JBHSBC010000058.1"/>
</dbReference>
<proteinExistence type="predicted"/>
<name>A0ABV8FFZ0_9ACTN</name>
<dbReference type="Proteomes" id="UP001595698">
    <property type="component" value="Unassembled WGS sequence"/>
</dbReference>
<accession>A0ABV8FFZ0</accession>
<protein>
    <submittedName>
        <fullName evidence="2">Helix-turn-helix domain-containing protein</fullName>
    </submittedName>
</protein>
<evidence type="ECO:0000313" key="3">
    <source>
        <dbReference type="Proteomes" id="UP001595698"/>
    </source>
</evidence>
<dbReference type="EMBL" id="JBHSBC010000058">
    <property type="protein sequence ID" value="MFC3986570.1"/>
    <property type="molecule type" value="Genomic_DNA"/>
</dbReference>
<comment type="caution">
    <text evidence="2">The sequence shown here is derived from an EMBL/GenBank/DDBJ whole genome shotgun (WGS) entry which is preliminary data.</text>
</comment>
<evidence type="ECO:0000259" key="1">
    <source>
        <dbReference type="PROSITE" id="PS01124"/>
    </source>
</evidence>
<organism evidence="2 3">
    <name type="scientific">Streptosporangium jomthongense</name>
    <dbReference type="NCBI Taxonomy" id="1193683"/>
    <lineage>
        <taxon>Bacteria</taxon>
        <taxon>Bacillati</taxon>
        <taxon>Actinomycetota</taxon>
        <taxon>Actinomycetes</taxon>
        <taxon>Streptosporangiales</taxon>
        <taxon>Streptosporangiaceae</taxon>
        <taxon>Streptosporangium</taxon>
    </lineage>
</organism>
<feature type="domain" description="HTH araC/xylS-type" evidence="1">
    <location>
        <begin position="8"/>
        <end position="69"/>
    </location>
</feature>
<gene>
    <name evidence="2" type="ORF">ACFOYY_41005</name>
</gene>
<dbReference type="Pfam" id="PF12833">
    <property type="entry name" value="HTH_18"/>
    <property type="match status" value="1"/>
</dbReference>
<evidence type="ECO:0000313" key="2">
    <source>
        <dbReference type="EMBL" id="MFC3986570.1"/>
    </source>
</evidence>
<sequence length="73" mass="7690">MESSGRPALAVHLSGGRLSHLFAGELGLPFRPYVLWTRLRAAMSSLADGALLTEAAHTAGFADSAHLTRWSAG</sequence>
<dbReference type="PROSITE" id="PS01124">
    <property type="entry name" value="HTH_ARAC_FAMILY_2"/>
    <property type="match status" value="1"/>
</dbReference>
<dbReference type="Gene3D" id="1.10.10.60">
    <property type="entry name" value="Homeodomain-like"/>
    <property type="match status" value="1"/>
</dbReference>
<keyword evidence="3" id="KW-1185">Reference proteome</keyword>
<reference evidence="3" key="1">
    <citation type="journal article" date="2019" name="Int. J. Syst. Evol. Microbiol.">
        <title>The Global Catalogue of Microorganisms (GCM) 10K type strain sequencing project: providing services to taxonomists for standard genome sequencing and annotation.</title>
        <authorList>
            <consortium name="The Broad Institute Genomics Platform"/>
            <consortium name="The Broad Institute Genome Sequencing Center for Infectious Disease"/>
            <person name="Wu L."/>
            <person name="Ma J."/>
        </authorList>
    </citation>
    <scope>NUCLEOTIDE SEQUENCE [LARGE SCALE GENOMIC DNA]</scope>
    <source>
        <strain evidence="3">TBRC 7912</strain>
    </source>
</reference>
<dbReference type="InterPro" id="IPR018060">
    <property type="entry name" value="HTH_AraC"/>
</dbReference>